<organism evidence="1 2">
    <name type="scientific">Triticum urartu</name>
    <name type="common">Red wild einkorn</name>
    <name type="synonym">Crithodium urartu</name>
    <dbReference type="NCBI Taxonomy" id="4572"/>
    <lineage>
        <taxon>Eukaryota</taxon>
        <taxon>Viridiplantae</taxon>
        <taxon>Streptophyta</taxon>
        <taxon>Embryophyta</taxon>
        <taxon>Tracheophyta</taxon>
        <taxon>Spermatophyta</taxon>
        <taxon>Magnoliopsida</taxon>
        <taxon>Liliopsida</taxon>
        <taxon>Poales</taxon>
        <taxon>Poaceae</taxon>
        <taxon>BOP clade</taxon>
        <taxon>Pooideae</taxon>
        <taxon>Triticodae</taxon>
        <taxon>Triticeae</taxon>
        <taxon>Triticinae</taxon>
        <taxon>Triticum</taxon>
    </lineage>
</organism>
<dbReference type="Gramene" id="TuG1812G0700000892.01.T01">
    <property type="protein sequence ID" value="TuG1812G0700000892.01.T01"/>
    <property type="gene ID" value="TuG1812G0700000892.01"/>
</dbReference>
<protein>
    <submittedName>
        <fullName evidence="1">Uncharacterized protein</fullName>
    </submittedName>
</protein>
<keyword evidence="2" id="KW-1185">Reference proteome</keyword>
<reference evidence="2" key="1">
    <citation type="journal article" date="2013" name="Nature">
        <title>Draft genome of the wheat A-genome progenitor Triticum urartu.</title>
        <authorList>
            <person name="Ling H.Q."/>
            <person name="Zhao S."/>
            <person name="Liu D."/>
            <person name="Wang J."/>
            <person name="Sun H."/>
            <person name="Zhang C."/>
            <person name="Fan H."/>
            <person name="Li D."/>
            <person name="Dong L."/>
            <person name="Tao Y."/>
            <person name="Gao C."/>
            <person name="Wu H."/>
            <person name="Li Y."/>
            <person name="Cui Y."/>
            <person name="Guo X."/>
            <person name="Zheng S."/>
            <person name="Wang B."/>
            <person name="Yu K."/>
            <person name="Liang Q."/>
            <person name="Yang W."/>
            <person name="Lou X."/>
            <person name="Chen J."/>
            <person name="Feng M."/>
            <person name="Jian J."/>
            <person name="Zhang X."/>
            <person name="Luo G."/>
            <person name="Jiang Y."/>
            <person name="Liu J."/>
            <person name="Wang Z."/>
            <person name="Sha Y."/>
            <person name="Zhang B."/>
            <person name="Wu H."/>
            <person name="Tang D."/>
            <person name="Shen Q."/>
            <person name="Xue P."/>
            <person name="Zou S."/>
            <person name="Wang X."/>
            <person name="Liu X."/>
            <person name="Wang F."/>
            <person name="Yang Y."/>
            <person name="An X."/>
            <person name="Dong Z."/>
            <person name="Zhang K."/>
            <person name="Zhang X."/>
            <person name="Luo M.C."/>
            <person name="Dvorak J."/>
            <person name="Tong Y."/>
            <person name="Wang J."/>
            <person name="Yang H."/>
            <person name="Li Z."/>
            <person name="Wang D."/>
            <person name="Zhang A."/>
            <person name="Wang J."/>
        </authorList>
    </citation>
    <scope>NUCLEOTIDE SEQUENCE</scope>
    <source>
        <strain evidence="2">cv. G1812</strain>
    </source>
</reference>
<name>A0A8R7UXN3_TRIUA</name>
<sequence length="133" mass="14632">ILHLPKATGEQSATLGDTCSSIVTQPTLCKAGQDVRRSVRAGDVLHGPCSEAPRGEGLPLRMRVHGAVLLLLLRDVRVLPRLPLLLLQLDQPSSPWTDGPRKMLREINRPPLLLIIPQNFLQFPNKLVSSLAR</sequence>
<reference evidence="1" key="2">
    <citation type="submission" date="2018-03" db="EMBL/GenBank/DDBJ databases">
        <title>The Triticum urartu genome reveals the dynamic nature of wheat genome evolution.</title>
        <authorList>
            <person name="Ling H."/>
            <person name="Ma B."/>
            <person name="Shi X."/>
            <person name="Liu H."/>
            <person name="Dong L."/>
            <person name="Sun H."/>
            <person name="Cao Y."/>
            <person name="Gao Q."/>
            <person name="Zheng S."/>
            <person name="Li Y."/>
            <person name="Yu Y."/>
            <person name="Du H."/>
            <person name="Qi M."/>
            <person name="Li Y."/>
            <person name="Yu H."/>
            <person name="Cui Y."/>
            <person name="Wang N."/>
            <person name="Chen C."/>
            <person name="Wu H."/>
            <person name="Zhao Y."/>
            <person name="Zhang J."/>
            <person name="Li Y."/>
            <person name="Zhou W."/>
            <person name="Zhang B."/>
            <person name="Hu W."/>
            <person name="Eijk M."/>
            <person name="Tang J."/>
            <person name="Witsenboer H."/>
            <person name="Zhao S."/>
            <person name="Li Z."/>
            <person name="Zhang A."/>
            <person name="Wang D."/>
            <person name="Liang C."/>
        </authorList>
    </citation>
    <scope>NUCLEOTIDE SEQUENCE [LARGE SCALE GENOMIC DNA]</scope>
    <source>
        <strain evidence="1">cv. G1812</strain>
    </source>
</reference>
<proteinExistence type="predicted"/>
<dbReference type="Proteomes" id="UP000015106">
    <property type="component" value="Chromosome 7"/>
</dbReference>
<reference evidence="1" key="3">
    <citation type="submission" date="2022-06" db="UniProtKB">
        <authorList>
            <consortium name="EnsemblPlants"/>
        </authorList>
    </citation>
    <scope>IDENTIFICATION</scope>
</reference>
<dbReference type="AlphaFoldDB" id="A0A8R7UXN3"/>
<dbReference type="EnsemblPlants" id="TuG1812G0700000892.01.T01">
    <property type="protein sequence ID" value="TuG1812G0700000892.01.T01"/>
    <property type="gene ID" value="TuG1812G0700000892.01"/>
</dbReference>
<evidence type="ECO:0000313" key="2">
    <source>
        <dbReference type="Proteomes" id="UP000015106"/>
    </source>
</evidence>
<evidence type="ECO:0000313" key="1">
    <source>
        <dbReference type="EnsemblPlants" id="TuG1812G0700000892.01.T01"/>
    </source>
</evidence>
<accession>A0A8R7UXN3</accession>